<keyword evidence="2 6" id="KW-0812">Transmembrane</keyword>
<comment type="subcellular location">
    <subcellularLocation>
        <location evidence="1">Membrane</location>
    </subcellularLocation>
</comment>
<dbReference type="PANTHER" id="PTHR43520:SF8">
    <property type="entry name" value="P-TYPE CU(+) TRANSPORTER"/>
    <property type="match status" value="1"/>
</dbReference>
<dbReference type="InterPro" id="IPR001757">
    <property type="entry name" value="P_typ_ATPase"/>
</dbReference>
<dbReference type="AlphaFoldDB" id="H1KRS2"/>
<gene>
    <name evidence="7" type="ORF">MetexDRAFT_5335</name>
</gene>
<dbReference type="GO" id="GO:0016887">
    <property type="term" value="F:ATP hydrolysis activity"/>
    <property type="evidence" value="ECO:0007669"/>
    <property type="project" value="InterPro"/>
</dbReference>
<dbReference type="PANTHER" id="PTHR43520">
    <property type="entry name" value="ATP7, ISOFORM B"/>
    <property type="match status" value="1"/>
</dbReference>
<dbReference type="InterPro" id="IPR023214">
    <property type="entry name" value="HAD_sf"/>
</dbReference>
<evidence type="ECO:0000256" key="3">
    <source>
        <dbReference type="ARBA" id="ARBA00022967"/>
    </source>
</evidence>
<feature type="transmembrane region" description="Helical" evidence="6">
    <location>
        <begin position="209"/>
        <end position="232"/>
    </location>
</feature>
<feature type="non-terminal residue" evidence="7">
    <location>
        <position position="1"/>
    </location>
</feature>
<comment type="caution">
    <text evidence="7">The sequence shown here is derived from an EMBL/GenBank/DDBJ whole genome shotgun (WGS) entry which is preliminary data.</text>
</comment>
<evidence type="ECO:0000256" key="5">
    <source>
        <dbReference type="ARBA" id="ARBA00023136"/>
    </source>
</evidence>
<feature type="transmembrane region" description="Helical" evidence="6">
    <location>
        <begin position="238"/>
        <end position="256"/>
    </location>
</feature>
<keyword evidence="7" id="KW-0378">Hydrolase</keyword>
<dbReference type="GO" id="GO:0005507">
    <property type="term" value="F:copper ion binding"/>
    <property type="evidence" value="ECO:0007669"/>
    <property type="project" value="TreeGrafter"/>
</dbReference>
<dbReference type="GO" id="GO:0055070">
    <property type="term" value="P:copper ion homeostasis"/>
    <property type="evidence" value="ECO:0007669"/>
    <property type="project" value="TreeGrafter"/>
</dbReference>
<organism evidence="7 8">
    <name type="scientific">Methylorubrum extorquens DSM 13060</name>
    <dbReference type="NCBI Taxonomy" id="882800"/>
    <lineage>
        <taxon>Bacteria</taxon>
        <taxon>Pseudomonadati</taxon>
        <taxon>Pseudomonadota</taxon>
        <taxon>Alphaproteobacteria</taxon>
        <taxon>Hyphomicrobiales</taxon>
        <taxon>Methylobacteriaceae</taxon>
        <taxon>Methylorubrum</taxon>
    </lineage>
</organism>
<sequence>AARDAGALPDAEAFEAVPGHGVSARVEGRAVALGNRRYMERLGVTIAALDADAARLALEGKSPIFAAVDGRLAALVAVADPVKPEARAALDALRARGLTVAMLTGDARATAEAVARSLGITEVEAEVLPEGKVAALRRLREAHGPVAFVGDGINDAPALAEADIGIAIGTGTDIAVESADVVLMSGALTGLVEAVILSRATLANIRQNLFWAFAYNAALIPVAAGGLAVFGGPQLSPVLAAGAMALSSVFVVGNALRLKRAGGTA</sequence>
<dbReference type="PRINTS" id="PR00119">
    <property type="entry name" value="CATATPASE"/>
</dbReference>
<reference evidence="7 8" key="1">
    <citation type="submission" date="2011-09" db="EMBL/GenBank/DDBJ databases">
        <title>The draft genome of Methylobacterium extorquens DSM 13060.</title>
        <authorList>
            <consortium name="US DOE Joint Genome Institute (JGI-PGF)"/>
            <person name="Lucas S."/>
            <person name="Han J."/>
            <person name="Lapidus A."/>
            <person name="Cheng J.-F."/>
            <person name="Goodwin L."/>
            <person name="Pitluck S."/>
            <person name="Peters L."/>
            <person name="Land M.L."/>
            <person name="Hauser L."/>
            <person name="Koskimaki J."/>
            <person name="Halonen O."/>
            <person name="Pirttila A."/>
            <person name="Frank C."/>
            <person name="Woyke T.J."/>
        </authorList>
    </citation>
    <scope>NUCLEOTIDE SEQUENCE [LARGE SCALE GENOMIC DNA]</scope>
    <source>
        <strain evidence="7 8">DSM 13060</strain>
    </source>
</reference>
<keyword evidence="5 6" id="KW-0472">Membrane</keyword>
<dbReference type="GO" id="GO:0043682">
    <property type="term" value="F:P-type divalent copper transporter activity"/>
    <property type="evidence" value="ECO:0007669"/>
    <property type="project" value="TreeGrafter"/>
</dbReference>
<dbReference type="GO" id="GO:0005524">
    <property type="term" value="F:ATP binding"/>
    <property type="evidence" value="ECO:0007669"/>
    <property type="project" value="InterPro"/>
</dbReference>
<evidence type="ECO:0000313" key="7">
    <source>
        <dbReference type="EMBL" id="EHP89787.1"/>
    </source>
</evidence>
<dbReference type="GO" id="GO:0016020">
    <property type="term" value="C:membrane"/>
    <property type="evidence" value="ECO:0007669"/>
    <property type="project" value="UniProtKB-SubCell"/>
</dbReference>
<dbReference type="RefSeq" id="WP_003605162.1">
    <property type="nucleotide sequence ID" value="NZ_AGJK01000246.1"/>
</dbReference>
<evidence type="ECO:0000313" key="8">
    <source>
        <dbReference type="Proteomes" id="UP000004382"/>
    </source>
</evidence>
<protein>
    <submittedName>
        <fullName evidence="7">ATPase, P-type (Transporting), HAD superfamily, subfamily IC</fullName>
        <ecNumber evidence="7">3.6.3.4</ecNumber>
    </submittedName>
</protein>
<evidence type="ECO:0000256" key="2">
    <source>
        <dbReference type="ARBA" id="ARBA00022692"/>
    </source>
</evidence>
<dbReference type="NCBIfam" id="TIGR01494">
    <property type="entry name" value="ATPase_P-type"/>
    <property type="match status" value="1"/>
</dbReference>
<keyword evidence="3" id="KW-1278">Translocase</keyword>
<dbReference type="Proteomes" id="UP000004382">
    <property type="component" value="Unassembled WGS sequence"/>
</dbReference>
<dbReference type="Pfam" id="PF00702">
    <property type="entry name" value="Hydrolase"/>
    <property type="match status" value="1"/>
</dbReference>
<evidence type="ECO:0000256" key="6">
    <source>
        <dbReference type="SAM" id="Phobius"/>
    </source>
</evidence>
<name>H1KRS2_METEX</name>
<dbReference type="EMBL" id="AGJK01000246">
    <property type="protein sequence ID" value="EHP89787.1"/>
    <property type="molecule type" value="Genomic_DNA"/>
</dbReference>
<dbReference type="InterPro" id="IPR036412">
    <property type="entry name" value="HAD-like_sf"/>
</dbReference>
<evidence type="ECO:0000256" key="4">
    <source>
        <dbReference type="ARBA" id="ARBA00022989"/>
    </source>
</evidence>
<dbReference type="InterPro" id="IPR023299">
    <property type="entry name" value="ATPase_P-typ_cyto_dom_N"/>
</dbReference>
<dbReference type="Gene3D" id="3.40.50.1000">
    <property type="entry name" value="HAD superfamily/HAD-like"/>
    <property type="match status" value="1"/>
</dbReference>
<dbReference type="PATRIC" id="fig|882800.3.peg.5202"/>
<evidence type="ECO:0000256" key="1">
    <source>
        <dbReference type="ARBA" id="ARBA00004370"/>
    </source>
</evidence>
<keyword evidence="4 6" id="KW-1133">Transmembrane helix</keyword>
<proteinExistence type="predicted"/>
<dbReference type="Gene3D" id="3.40.1110.10">
    <property type="entry name" value="Calcium-transporting ATPase, cytoplasmic domain N"/>
    <property type="match status" value="1"/>
</dbReference>
<dbReference type="EC" id="3.6.3.4" evidence="7"/>
<dbReference type="SUPFAM" id="SSF56784">
    <property type="entry name" value="HAD-like"/>
    <property type="match status" value="1"/>
</dbReference>
<accession>H1KRS2</accession>